<comment type="caution">
    <text evidence="2">The sequence shown here is derived from an EMBL/GenBank/DDBJ whole genome shotgun (WGS) entry which is preliminary data.</text>
</comment>
<name>A0A328XSJ4_9GAMM</name>
<dbReference type="Pfam" id="PF07022">
    <property type="entry name" value="Phage_CI_repr"/>
    <property type="match status" value="1"/>
</dbReference>
<dbReference type="AlphaFoldDB" id="A0A328XSJ4"/>
<sequence length="159" mass="17481">MILELERGFSKRLKQAIGNRSIHSIAKSCGMSDSLIRKYLTGSLPGLDKALILAVETGVSLEWLATGQELPEKQPESVSVKPSLDVERMEAVIAKTRRNFLDRGISLSPEEEAKIIRLIYELNSEDAENSKNLGFGDGKSEAMDIPFSSFDVAKPDIAD</sequence>
<organism evidence="2 3">
    <name type="scientific">Onishia taeanensis</name>
    <dbReference type="NCBI Taxonomy" id="284577"/>
    <lineage>
        <taxon>Bacteria</taxon>
        <taxon>Pseudomonadati</taxon>
        <taxon>Pseudomonadota</taxon>
        <taxon>Gammaproteobacteria</taxon>
        <taxon>Oceanospirillales</taxon>
        <taxon>Halomonadaceae</taxon>
        <taxon>Onishia</taxon>
    </lineage>
</organism>
<dbReference type="Proteomes" id="UP000249700">
    <property type="component" value="Unassembled WGS sequence"/>
</dbReference>
<dbReference type="Gene3D" id="1.10.260.40">
    <property type="entry name" value="lambda repressor-like DNA-binding domains"/>
    <property type="match status" value="1"/>
</dbReference>
<protein>
    <submittedName>
        <fullName evidence="2">Bacteriophage CI repressor-like protein</fullName>
    </submittedName>
</protein>
<feature type="domain" description="HTH cro/C1-type" evidence="1">
    <location>
        <begin position="26"/>
        <end position="64"/>
    </location>
</feature>
<dbReference type="InterPro" id="IPR010744">
    <property type="entry name" value="Phage_CI_N"/>
</dbReference>
<dbReference type="GO" id="GO:0003677">
    <property type="term" value="F:DNA binding"/>
    <property type="evidence" value="ECO:0007669"/>
    <property type="project" value="InterPro"/>
</dbReference>
<evidence type="ECO:0000259" key="1">
    <source>
        <dbReference type="PROSITE" id="PS50943"/>
    </source>
</evidence>
<evidence type="ECO:0000313" key="2">
    <source>
        <dbReference type="EMBL" id="RAR60806.1"/>
    </source>
</evidence>
<dbReference type="SUPFAM" id="SSF47413">
    <property type="entry name" value="lambda repressor-like DNA-binding domains"/>
    <property type="match status" value="1"/>
</dbReference>
<dbReference type="InterPro" id="IPR010982">
    <property type="entry name" value="Lambda_DNA-bd_dom_sf"/>
</dbReference>
<dbReference type="EMBL" id="QLSX01000006">
    <property type="protein sequence ID" value="RAR60806.1"/>
    <property type="molecule type" value="Genomic_DNA"/>
</dbReference>
<dbReference type="GO" id="GO:0045892">
    <property type="term" value="P:negative regulation of DNA-templated transcription"/>
    <property type="evidence" value="ECO:0007669"/>
    <property type="project" value="InterPro"/>
</dbReference>
<evidence type="ECO:0000313" key="3">
    <source>
        <dbReference type="Proteomes" id="UP000249700"/>
    </source>
</evidence>
<dbReference type="CDD" id="cd00093">
    <property type="entry name" value="HTH_XRE"/>
    <property type="match status" value="1"/>
</dbReference>
<accession>A0A328XSJ4</accession>
<reference evidence="2 3" key="1">
    <citation type="submission" date="2018-06" db="EMBL/GenBank/DDBJ databases">
        <title>Comparative analysis of microorganisms from saline springs in Andes Mountain Range, Colombia.</title>
        <authorList>
            <person name="Rubin E."/>
        </authorList>
    </citation>
    <scope>NUCLEOTIDE SEQUENCE [LARGE SCALE GENOMIC DNA]</scope>
    <source>
        <strain evidence="2 3">USBA-857</strain>
    </source>
</reference>
<proteinExistence type="predicted"/>
<dbReference type="PROSITE" id="PS50943">
    <property type="entry name" value="HTH_CROC1"/>
    <property type="match status" value="1"/>
</dbReference>
<dbReference type="InterPro" id="IPR001387">
    <property type="entry name" value="Cro/C1-type_HTH"/>
</dbReference>
<dbReference type="OrthoDB" id="5959816at2"/>
<gene>
    <name evidence="2" type="ORF">BCL93_10611</name>
</gene>